<dbReference type="EMBL" id="PGCJ01000098">
    <property type="protein sequence ID" value="PLW49071.1"/>
    <property type="molecule type" value="Genomic_DNA"/>
</dbReference>
<protein>
    <submittedName>
        <fullName evidence="2">Uncharacterized protein</fullName>
    </submittedName>
</protein>
<evidence type="ECO:0000313" key="2">
    <source>
        <dbReference type="EMBL" id="PLW49071.1"/>
    </source>
</evidence>
<dbReference type="AlphaFoldDB" id="A0A2N5VGF3"/>
<keyword evidence="1" id="KW-0732">Signal</keyword>
<dbReference type="Proteomes" id="UP000235388">
    <property type="component" value="Unassembled WGS sequence"/>
</dbReference>
<evidence type="ECO:0000313" key="3">
    <source>
        <dbReference type="Proteomes" id="UP000235388"/>
    </source>
</evidence>
<keyword evidence="3" id="KW-1185">Reference proteome</keyword>
<gene>
    <name evidence="2" type="ORF">PCANC_12132</name>
</gene>
<name>A0A2N5VGF3_9BASI</name>
<proteinExistence type="predicted"/>
<organism evidence="2 3">
    <name type="scientific">Puccinia coronata f. sp. avenae</name>
    <dbReference type="NCBI Taxonomy" id="200324"/>
    <lineage>
        <taxon>Eukaryota</taxon>
        <taxon>Fungi</taxon>
        <taxon>Dikarya</taxon>
        <taxon>Basidiomycota</taxon>
        <taxon>Pucciniomycotina</taxon>
        <taxon>Pucciniomycetes</taxon>
        <taxon>Pucciniales</taxon>
        <taxon>Pucciniaceae</taxon>
        <taxon>Puccinia</taxon>
    </lineage>
</organism>
<comment type="caution">
    <text evidence="2">The sequence shown here is derived from an EMBL/GenBank/DDBJ whole genome shotgun (WGS) entry which is preliminary data.</text>
</comment>
<accession>A0A2N5VGF3</accession>
<feature type="chain" id="PRO_5014795069" evidence="1">
    <location>
        <begin position="26"/>
        <end position="110"/>
    </location>
</feature>
<evidence type="ECO:0000256" key="1">
    <source>
        <dbReference type="SAM" id="SignalP"/>
    </source>
</evidence>
<feature type="signal peptide" evidence="1">
    <location>
        <begin position="1"/>
        <end position="25"/>
    </location>
</feature>
<reference evidence="2 3" key="1">
    <citation type="submission" date="2017-11" db="EMBL/GenBank/DDBJ databases">
        <title>De novo assembly and phasing of dikaryotic genomes from two isolates of Puccinia coronata f. sp. avenae, the causal agent of oat crown rust.</title>
        <authorList>
            <person name="Miller M.E."/>
            <person name="Zhang Y."/>
            <person name="Omidvar V."/>
            <person name="Sperschneider J."/>
            <person name="Schwessinger B."/>
            <person name="Raley C."/>
            <person name="Palmer J.M."/>
            <person name="Garnica D."/>
            <person name="Upadhyaya N."/>
            <person name="Rathjen J."/>
            <person name="Taylor J.M."/>
            <person name="Park R.F."/>
            <person name="Dodds P.N."/>
            <person name="Hirsch C.D."/>
            <person name="Kianian S.F."/>
            <person name="Figueroa M."/>
        </authorList>
    </citation>
    <scope>NUCLEOTIDE SEQUENCE [LARGE SCALE GENOMIC DNA]</scope>
    <source>
        <strain evidence="2">12NC29</strain>
    </source>
</reference>
<sequence length="110" mass="11773">MNSRVIRETSLAVLILCILLGVCSALRCPSCGSSKAKQADEFHTTCGAAIHCPTHKTSQVGRCGLLLQLDDGVYCPDCLKLTAPQERKSVNCAAAPHRGWCDPAMPSCRD</sequence>